<name>A0A9Q8QE14_9HYPO</name>
<organism evidence="2 3">
    <name type="scientific">Purpureocillium takamizusanense</name>
    <dbReference type="NCBI Taxonomy" id="2060973"/>
    <lineage>
        <taxon>Eukaryota</taxon>
        <taxon>Fungi</taxon>
        <taxon>Dikarya</taxon>
        <taxon>Ascomycota</taxon>
        <taxon>Pezizomycotina</taxon>
        <taxon>Sordariomycetes</taxon>
        <taxon>Hypocreomycetidae</taxon>
        <taxon>Hypocreales</taxon>
        <taxon>Ophiocordycipitaceae</taxon>
        <taxon>Purpureocillium</taxon>
    </lineage>
</organism>
<protein>
    <submittedName>
        <fullName evidence="2">Uncharacterized protein</fullName>
    </submittedName>
</protein>
<dbReference type="KEGG" id="ptkz:JDV02_004218"/>
<evidence type="ECO:0000313" key="2">
    <source>
        <dbReference type="EMBL" id="UNI17910.1"/>
    </source>
</evidence>
<accession>A0A9Q8QE14</accession>
<proteinExistence type="predicted"/>
<dbReference type="AlphaFoldDB" id="A0A9Q8QE14"/>
<sequence>MGVRDLHILIVVLCFAILLIPVALLIWGKKARLATAKSYMEMARRQPTHREF</sequence>
<gene>
    <name evidence="2" type="ORF">JDV02_004218</name>
</gene>
<keyword evidence="1" id="KW-0472">Membrane</keyword>
<keyword evidence="3" id="KW-1185">Reference proteome</keyword>
<evidence type="ECO:0000256" key="1">
    <source>
        <dbReference type="SAM" id="Phobius"/>
    </source>
</evidence>
<dbReference type="EMBL" id="CP086356">
    <property type="protein sequence ID" value="UNI17910.1"/>
    <property type="molecule type" value="Genomic_DNA"/>
</dbReference>
<dbReference type="Proteomes" id="UP000829364">
    <property type="component" value="Chromosome 3"/>
</dbReference>
<keyword evidence="1" id="KW-0812">Transmembrane</keyword>
<dbReference type="GeneID" id="72066173"/>
<feature type="transmembrane region" description="Helical" evidence="1">
    <location>
        <begin position="6"/>
        <end position="27"/>
    </location>
</feature>
<evidence type="ECO:0000313" key="3">
    <source>
        <dbReference type="Proteomes" id="UP000829364"/>
    </source>
</evidence>
<reference evidence="2" key="1">
    <citation type="submission" date="2021-11" db="EMBL/GenBank/DDBJ databases">
        <title>Purpureocillium_takamizusanense_genome.</title>
        <authorList>
            <person name="Nguyen N.-H."/>
        </authorList>
    </citation>
    <scope>NUCLEOTIDE SEQUENCE</scope>
    <source>
        <strain evidence="2">PT3</strain>
    </source>
</reference>
<dbReference type="RefSeq" id="XP_047841391.1">
    <property type="nucleotide sequence ID" value="XM_047985414.1"/>
</dbReference>
<keyword evidence="1" id="KW-1133">Transmembrane helix</keyword>